<dbReference type="SUPFAM" id="SSF56300">
    <property type="entry name" value="Metallo-dependent phosphatases"/>
    <property type="match status" value="1"/>
</dbReference>
<dbReference type="PANTHER" id="PTHR42988">
    <property type="entry name" value="PHOSPHOHYDROLASE"/>
    <property type="match status" value="1"/>
</dbReference>
<evidence type="ECO:0000256" key="3">
    <source>
        <dbReference type="ARBA" id="ARBA00023004"/>
    </source>
</evidence>
<dbReference type="Pfam" id="PF00149">
    <property type="entry name" value="Metallophos"/>
    <property type="match status" value="1"/>
</dbReference>
<evidence type="ECO:0000256" key="4">
    <source>
        <dbReference type="ARBA" id="ARBA00025742"/>
    </source>
</evidence>
<comment type="similarity">
    <text evidence="4">Belongs to the cyclic nucleotide phosphodiesterase class-III family.</text>
</comment>
<sequence>MKIALVTDLHAEEDFTTKNGVSPWDNWKIILADIQAKGIKQVVFLGDIGSQAAHRQFFDALDQSKLDYKVILGNHDHFAEVVQSYKPATINDREEWYWSEENERFKSIYLDTSTEMISQLQLDWLKAEVQTEKPILLFIHHPILQTHTTPQLEFPLAGADQVKQVLLTHNRPVHVYCGHLHLDDYTTEDNISQTVTPSASIQIKRHSKKAEVENIGFAYRILDFSENKLCSEVIWFDRDQ</sequence>
<organism evidence="6 7">
    <name type="scientific">Reichenbachiella faecimaris</name>
    <dbReference type="NCBI Taxonomy" id="692418"/>
    <lineage>
        <taxon>Bacteria</taxon>
        <taxon>Pseudomonadati</taxon>
        <taxon>Bacteroidota</taxon>
        <taxon>Cytophagia</taxon>
        <taxon>Cytophagales</taxon>
        <taxon>Reichenbachiellaceae</taxon>
        <taxon>Reichenbachiella</taxon>
    </lineage>
</organism>
<dbReference type="EMBL" id="FWYF01000001">
    <property type="protein sequence ID" value="SMD32242.1"/>
    <property type="molecule type" value="Genomic_DNA"/>
</dbReference>
<dbReference type="GO" id="GO:0016787">
    <property type="term" value="F:hydrolase activity"/>
    <property type="evidence" value="ECO:0007669"/>
    <property type="project" value="UniProtKB-KW"/>
</dbReference>
<dbReference type="GO" id="GO:0046872">
    <property type="term" value="F:metal ion binding"/>
    <property type="evidence" value="ECO:0007669"/>
    <property type="project" value="UniProtKB-KW"/>
</dbReference>
<name>A0A1W2G729_REIFA</name>
<dbReference type="STRING" id="692418.SAMN04488029_0585"/>
<evidence type="ECO:0000256" key="1">
    <source>
        <dbReference type="ARBA" id="ARBA00022723"/>
    </source>
</evidence>
<proteinExistence type="inferred from homology"/>
<accession>A0A1W2G729</accession>
<keyword evidence="7" id="KW-1185">Reference proteome</keyword>
<evidence type="ECO:0000313" key="6">
    <source>
        <dbReference type="EMBL" id="SMD32242.1"/>
    </source>
</evidence>
<keyword evidence="1" id="KW-0479">Metal-binding</keyword>
<gene>
    <name evidence="6" type="ORF">SAMN04488029_0585</name>
</gene>
<evidence type="ECO:0000256" key="2">
    <source>
        <dbReference type="ARBA" id="ARBA00022801"/>
    </source>
</evidence>
<dbReference type="OrthoDB" id="651281at2"/>
<dbReference type="InterPro" id="IPR029052">
    <property type="entry name" value="Metallo-depent_PP-like"/>
</dbReference>
<evidence type="ECO:0000313" key="7">
    <source>
        <dbReference type="Proteomes" id="UP000192472"/>
    </source>
</evidence>
<dbReference type="Gene3D" id="3.60.21.10">
    <property type="match status" value="1"/>
</dbReference>
<dbReference type="InterPro" id="IPR050884">
    <property type="entry name" value="CNP_phosphodiesterase-III"/>
</dbReference>
<evidence type="ECO:0000259" key="5">
    <source>
        <dbReference type="Pfam" id="PF00149"/>
    </source>
</evidence>
<keyword evidence="3" id="KW-0408">Iron</keyword>
<protein>
    <submittedName>
        <fullName evidence="6">Icc protein</fullName>
    </submittedName>
</protein>
<dbReference type="Proteomes" id="UP000192472">
    <property type="component" value="Unassembled WGS sequence"/>
</dbReference>
<dbReference type="PANTHER" id="PTHR42988:SF2">
    <property type="entry name" value="CYCLIC NUCLEOTIDE PHOSPHODIESTERASE CBUA0032-RELATED"/>
    <property type="match status" value="1"/>
</dbReference>
<keyword evidence="2" id="KW-0378">Hydrolase</keyword>
<reference evidence="6 7" key="1">
    <citation type="submission" date="2017-04" db="EMBL/GenBank/DDBJ databases">
        <authorList>
            <person name="Afonso C.L."/>
            <person name="Miller P.J."/>
            <person name="Scott M.A."/>
            <person name="Spackman E."/>
            <person name="Goraichik I."/>
            <person name="Dimitrov K.M."/>
            <person name="Suarez D.L."/>
            <person name="Swayne D.E."/>
        </authorList>
    </citation>
    <scope>NUCLEOTIDE SEQUENCE [LARGE SCALE GENOMIC DNA]</scope>
    <source>
        <strain evidence="6 7">DSM 26133</strain>
    </source>
</reference>
<dbReference type="InterPro" id="IPR004843">
    <property type="entry name" value="Calcineurin-like_PHP"/>
</dbReference>
<dbReference type="AlphaFoldDB" id="A0A1W2G729"/>
<feature type="domain" description="Calcineurin-like phosphoesterase" evidence="5">
    <location>
        <begin position="1"/>
        <end position="181"/>
    </location>
</feature>
<dbReference type="RefSeq" id="WP_084370916.1">
    <property type="nucleotide sequence ID" value="NZ_FWYF01000001.1"/>
</dbReference>